<evidence type="ECO:0000256" key="1">
    <source>
        <dbReference type="SAM" id="MobiDB-lite"/>
    </source>
</evidence>
<evidence type="ECO:0000313" key="5">
    <source>
        <dbReference type="Proteomes" id="UP001202922"/>
    </source>
</evidence>
<feature type="domain" description="GerMN" evidence="3">
    <location>
        <begin position="216"/>
        <end position="306"/>
    </location>
</feature>
<dbReference type="InterPro" id="IPR059026">
    <property type="entry name" value="LpqB_N"/>
</dbReference>
<feature type="chain" id="PRO_5047096132" evidence="2">
    <location>
        <begin position="38"/>
        <end position="586"/>
    </location>
</feature>
<comment type="caution">
    <text evidence="4">The sequence shown here is derived from an EMBL/GenBank/DDBJ whole genome shotgun (WGS) entry which is preliminary data.</text>
</comment>
<dbReference type="EMBL" id="JAKZBV010000001">
    <property type="protein sequence ID" value="MCH6469639.1"/>
    <property type="molecule type" value="Genomic_DNA"/>
</dbReference>
<keyword evidence="5" id="KW-1185">Reference proteome</keyword>
<reference evidence="4 5" key="1">
    <citation type="submission" date="2022-03" db="EMBL/GenBank/DDBJ databases">
        <title>Sinomonas sp. isolated from a soil.</title>
        <authorList>
            <person name="Han J."/>
            <person name="Kim D.-U."/>
        </authorList>
    </citation>
    <scope>NUCLEOTIDE SEQUENCE [LARGE SCALE GENOMIC DNA]</scope>
    <source>
        <strain evidence="4 5">5-5</strain>
    </source>
</reference>
<accession>A0ABS9TYW6</accession>
<dbReference type="Pfam" id="PF10647">
    <property type="entry name" value="Gmad1"/>
    <property type="match status" value="1"/>
</dbReference>
<feature type="region of interest" description="Disordered" evidence="1">
    <location>
        <begin position="46"/>
        <end position="69"/>
    </location>
</feature>
<dbReference type="InterPro" id="IPR019606">
    <property type="entry name" value="GerMN"/>
</dbReference>
<evidence type="ECO:0000256" key="2">
    <source>
        <dbReference type="SAM" id="SignalP"/>
    </source>
</evidence>
<sequence>MKDPSSSSVSAHSTRFGRVLRWAALALVALLTVAACAQIPTAGPVGTSNDGGSAIGNAPQYIPPGPQTGASPQSIIEGFFNAGSGYQNDFTVARQFLAPANAVSWKPSQRTLVYRGSATVVPAGRPNAYRYELDVAYSVDQDGIMTQYPPGTKQAIDVELTQVDGQWRLSKIPDGTAIPEETFKVLYRAFSIYFFDPTFSVLVPDARWFIDNSGIAKSLVSALIAGPAPYLKPAVASAFPPGIQLERESVPIVSGVAQVDLTPELRDASFTDRQRMHSQLVRTFAALPSVGDVSLRTNQTEVAIQDPSAPRPPDPLVDPKVPAWQVGIADGQLVQYGSKQASKIDGVASVSQLDPSDPAAAASLHVYAFLGDDGRSLYSIIPGQPARLLDSGQSLVPPSIAPDDWVWSALPDSGSPGQIVAFKPIGTGQNATVPHATVSAPWLAGRTVKSLRVSRDGVRALVLSEANGQTLLQVSGIVRGADGTPQALTNPITLPVTAKNPDVALWVDESTIVVSETSSTAQVAPELVSLQGGEPRQISPLTGIQSLSAGNGDTAIYAMTPNGIYLLVRTSWTEQGKGATELSFAG</sequence>
<dbReference type="Pfam" id="PF25976">
    <property type="entry name" value="LpqB_N"/>
    <property type="match status" value="1"/>
</dbReference>
<dbReference type="Pfam" id="PF10646">
    <property type="entry name" value="Germane"/>
    <property type="match status" value="1"/>
</dbReference>
<name>A0ABS9TYW6_9MICC</name>
<dbReference type="Proteomes" id="UP001202922">
    <property type="component" value="Unassembled WGS sequence"/>
</dbReference>
<keyword evidence="2" id="KW-0732">Signal</keyword>
<organism evidence="4 5">
    <name type="scientific">Sinomonas terrae</name>
    <dbReference type="NCBI Taxonomy" id="2908838"/>
    <lineage>
        <taxon>Bacteria</taxon>
        <taxon>Bacillati</taxon>
        <taxon>Actinomycetota</taxon>
        <taxon>Actinomycetes</taxon>
        <taxon>Micrococcales</taxon>
        <taxon>Micrococcaceae</taxon>
        <taxon>Sinomonas</taxon>
    </lineage>
</organism>
<dbReference type="SUPFAM" id="SSF82171">
    <property type="entry name" value="DPP6 N-terminal domain-like"/>
    <property type="match status" value="1"/>
</dbReference>
<dbReference type="RefSeq" id="WP_241053053.1">
    <property type="nucleotide sequence ID" value="NZ_JAKZBV010000001.1"/>
</dbReference>
<evidence type="ECO:0000313" key="4">
    <source>
        <dbReference type="EMBL" id="MCH6469639.1"/>
    </source>
</evidence>
<dbReference type="SMART" id="SM00909">
    <property type="entry name" value="Germane"/>
    <property type="match status" value="1"/>
</dbReference>
<feature type="signal peptide" evidence="2">
    <location>
        <begin position="1"/>
        <end position="37"/>
    </location>
</feature>
<evidence type="ECO:0000259" key="3">
    <source>
        <dbReference type="SMART" id="SM00909"/>
    </source>
</evidence>
<gene>
    <name evidence="4" type="ORF">L0M17_06505</name>
</gene>
<proteinExistence type="predicted"/>
<protein>
    <submittedName>
        <fullName evidence="4">LpqB family beta-propeller domain-containing protein</fullName>
    </submittedName>
</protein>
<dbReference type="InterPro" id="IPR018910">
    <property type="entry name" value="LpqB_C"/>
</dbReference>